<proteinExistence type="predicted"/>
<gene>
    <name evidence="2" type="ORF">ACMD2_12383</name>
</gene>
<comment type="caution">
    <text evidence="2">The sequence shown here is derived from an EMBL/GenBank/DDBJ whole genome shotgun (WGS) entry which is preliminary data.</text>
</comment>
<evidence type="ECO:0000256" key="1">
    <source>
        <dbReference type="SAM" id="Phobius"/>
    </source>
</evidence>
<feature type="transmembrane region" description="Helical" evidence="1">
    <location>
        <begin position="15"/>
        <end position="35"/>
    </location>
</feature>
<organism evidence="2 3">
    <name type="scientific">Ananas comosus</name>
    <name type="common">Pineapple</name>
    <name type="synonym">Ananas ananas</name>
    <dbReference type="NCBI Taxonomy" id="4615"/>
    <lineage>
        <taxon>Eukaryota</taxon>
        <taxon>Viridiplantae</taxon>
        <taxon>Streptophyta</taxon>
        <taxon>Embryophyta</taxon>
        <taxon>Tracheophyta</taxon>
        <taxon>Spermatophyta</taxon>
        <taxon>Magnoliopsida</taxon>
        <taxon>Liliopsida</taxon>
        <taxon>Poales</taxon>
        <taxon>Bromeliaceae</taxon>
        <taxon>Bromelioideae</taxon>
        <taxon>Ananas</taxon>
    </lineage>
</organism>
<accession>A0A199VY68</accession>
<dbReference type="EMBL" id="LSRQ01000632">
    <property type="protein sequence ID" value="OAY81645.1"/>
    <property type="molecule type" value="Genomic_DNA"/>
</dbReference>
<protein>
    <submittedName>
        <fullName evidence="2">Uncharacterized protein</fullName>
    </submittedName>
</protein>
<evidence type="ECO:0000313" key="2">
    <source>
        <dbReference type="EMBL" id="OAY81645.1"/>
    </source>
</evidence>
<sequence length="49" mass="5760">RFLCSARTCVAFEHLFLLLVTHLALVIFIHNLVALQVQHLNCRAHYDWI</sequence>
<reference evidence="2 3" key="1">
    <citation type="journal article" date="2016" name="DNA Res.">
        <title>The draft genome of MD-2 pineapple using hybrid error correction of long reads.</title>
        <authorList>
            <person name="Redwan R.M."/>
            <person name="Saidin A."/>
            <person name="Kumar S.V."/>
        </authorList>
    </citation>
    <scope>NUCLEOTIDE SEQUENCE [LARGE SCALE GENOMIC DNA]</scope>
    <source>
        <strain evidence="3">cv. MD2</strain>
        <tissue evidence="2">Leaf</tissue>
    </source>
</reference>
<dbReference type="AlphaFoldDB" id="A0A199VY68"/>
<feature type="non-terminal residue" evidence="2">
    <location>
        <position position="1"/>
    </location>
</feature>
<dbReference type="Proteomes" id="UP000092600">
    <property type="component" value="Unassembled WGS sequence"/>
</dbReference>
<evidence type="ECO:0000313" key="3">
    <source>
        <dbReference type="Proteomes" id="UP000092600"/>
    </source>
</evidence>
<keyword evidence="1" id="KW-0812">Transmembrane</keyword>
<keyword evidence="1" id="KW-0472">Membrane</keyword>
<keyword evidence="1" id="KW-1133">Transmembrane helix</keyword>
<name>A0A199VY68_ANACO</name>